<evidence type="ECO:0000313" key="1">
    <source>
        <dbReference type="EMBL" id="KAF0328912.1"/>
    </source>
</evidence>
<gene>
    <name evidence="1" type="ORF">GQ607_003937</name>
</gene>
<dbReference type="OrthoDB" id="4795786at2759"/>
<dbReference type="EMBL" id="WOWK01000015">
    <property type="protein sequence ID" value="KAF0328912.1"/>
    <property type="molecule type" value="Genomic_DNA"/>
</dbReference>
<name>A0A8H3ZV94_9PEZI</name>
<organism evidence="1 2">
    <name type="scientific">Colletotrichum asianum</name>
    <dbReference type="NCBI Taxonomy" id="702518"/>
    <lineage>
        <taxon>Eukaryota</taxon>
        <taxon>Fungi</taxon>
        <taxon>Dikarya</taxon>
        <taxon>Ascomycota</taxon>
        <taxon>Pezizomycotina</taxon>
        <taxon>Sordariomycetes</taxon>
        <taxon>Hypocreomycetidae</taxon>
        <taxon>Glomerellales</taxon>
        <taxon>Glomerellaceae</taxon>
        <taxon>Colletotrichum</taxon>
        <taxon>Colletotrichum gloeosporioides species complex</taxon>
    </lineage>
</organism>
<protein>
    <submittedName>
        <fullName evidence="1">Uncharacterized protein</fullName>
    </submittedName>
</protein>
<accession>A0A8H3ZV94</accession>
<reference evidence="1 2" key="1">
    <citation type="submission" date="2019-12" db="EMBL/GenBank/DDBJ databases">
        <title>A genome sequence resource for the geographically widespread anthracnose pathogen Colletotrichum asianum.</title>
        <authorList>
            <person name="Meng Y."/>
        </authorList>
    </citation>
    <scope>NUCLEOTIDE SEQUENCE [LARGE SCALE GENOMIC DNA]</scope>
    <source>
        <strain evidence="1 2">ICMP 18580</strain>
    </source>
</reference>
<dbReference type="AlphaFoldDB" id="A0A8H3ZV94"/>
<keyword evidence="2" id="KW-1185">Reference proteome</keyword>
<evidence type="ECO:0000313" key="2">
    <source>
        <dbReference type="Proteomes" id="UP000434172"/>
    </source>
</evidence>
<proteinExistence type="predicted"/>
<comment type="caution">
    <text evidence="1">The sequence shown here is derived from an EMBL/GenBank/DDBJ whole genome shotgun (WGS) entry which is preliminary data.</text>
</comment>
<sequence length="239" mass="27678">MMRQRHRDLRLPLQINQKSRKMVHQTFRPLPMCHRALWSGAFSQILPASALIVPEVDPFAPPHAVLRPESSFDGGYFCPEIHPPFPKSHAILDLVQIIYLSAICTLSSDNYEALEALLALPNLRYIMALIGPGRTDLEETEILHGGRRPVALDCHLFSNLQYWHTMPKDRSLCSIWSRIQEKGIRLYGMIGFWGVYPKKKNASWRSSPRRMVLWSNMSTPTVLAARKRPRRREERWRVS</sequence>
<dbReference type="Proteomes" id="UP000434172">
    <property type="component" value="Unassembled WGS sequence"/>
</dbReference>